<sequence length="164" mass="18498">MDLSELLAESEPFYSQKLPTETCSDNNEDGWGSVLYWPQRISGGAVPNQISNVGTPQASQSPNISDCSLLKRNVSSLSEPDERTQRKREIDQAYRQRCKADPVRLENEKLKDENALLKKNANLNSYLAQLSEENAKLRTENKVLKVQNDALCGKIISDNDKNRE</sequence>
<gene>
    <name evidence="3" type="primary">LOC111311475</name>
</gene>
<feature type="coiled-coil region" evidence="1">
    <location>
        <begin position="120"/>
        <end position="147"/>
    </location>
</feature>
<proteinExistence type="predicted"/>
<evidence type="ECO:0000256" key="1">
    <source>
        <dbReference type="SAM" id="Coils"/>
    </source>
</evidence>
<organism evidence="2 3">
    <name type="scientific">Durio zibethinus</name>
    <name type="common">Durian</name>
    <dbReference type="NCBI Taxonomy" id="66656"/>
    <lineage>
        <taxon>Eukaryota</taxon>
        <taxon>Viridiplantae</taxon>
        <taxon>Streptophyta</taxon>
        <taxon>Embryophyta</taxon>
        <taxon>Tracheophyta</taxon>
        <taxon>Spermatophyta</taxon>
        <taxon>Magnoliopsida</taxon>
        <taxon>eudicotyledons</taxon>
        <taxon>Gunneridae</taxon>
        <taxon>Pentapetalae</taxon>
        <taxon>rosids</taxon>
        <taxon>malvids</taxon>
        <taxon>Malvales</taxon>
        <taxon>Malvaceae</taxon>
        <taxon>Helicteroideae</taxon>
        <taxon>Durio</taxon>
    </lineage>
</organism>
<dbReference type="OrthoDB" id="847227at2759"/>
<evidence type="ECO:0000313" key="3">
    <source>
        <dbReference type="RefSeq" id="XP_022766615.1"/>
    </source>
</evidence>
<protein>
    <submittedName>
        <fullName evidence="3">Uncharacterized protein LOC111311475 isoform X1</fullName>
    </submittedName>
</protein>
<dbReference type="KEGG" id="dzi:111311475"/>
<accession>A0A6P6AP74</accession>
<dbReference type="AlphaFoldDB" id="A0A6P6AP74"/>
<reference evidence="3" key="1">
    <citation type="submission" date="2025-08" db="UniProtKB">
        <authorList>
            <consortium name="RefSeq"/>
        </authorList>
    </citation>
    <scope>IDENTIFICATION</scope>
    <source>
        <tissue evidence="3">Fruit stalk</tissue>
    </source>
</reference>
<dbReference type="Proteomes" id="UP000515121">
    <property type="component" value="Unplaced"/>
</dbReference>
<evidence type="ECO:0000313" key="2">
    <source>
        <dbReference type="Proteomes" id="UP000515121"/>
    </source>
</evidence>
<dbReference type="GeneID" id="111311475"/>
<name>A0A6P6AP74_DURZI</name>
<keyword evidence="1" id="KW-0175">Coiled coil</keyword>
<keyword evidence="2" id="KW-1185">Reference proteome</keyword>
<dbReference type="RefSeq" id="XP_022766615.1">
    <property type="nucleotide sequence ID" value="XM_022910880.1"/>
</dbReference>